<evidence type="ECO:0000256" key="1">
    <source>
        <dbReference type="ARBA" id="ARBA00005049"/>
    </source>
</evidence>
<keyword evidence="6 10" id="KW-0328">Glycosyltransferase</keyword>
<dbReference type="NCBIfam" id="TIGR03160">
    <property type="entry name" value="cobT_DBIPRT"/>
    <property type="match status" value="1"/>
</dbReference>
<evidence type="ECO:0000256" key="4">
    <source>
        <dbReference type="ARBA" id="ARBA00015486"/>
    </source>
</evidence>
<proteinExistence type="inferred from homology"/>
<dbReference type="Proteomes" id="UP000640583">
    <property type="component" value="Unassembled WGS sequence"/>
</dbReference>
<gene>
    <name evidence="10 11" type="primary">cobT</name>
    <name evidence="11" type="ORF">H1D41_03830</name>
</gene>
<evidence type="ECO:0000256" key="5">
    <source>
        <dbReference type="ARBA" id="ARBA00022573"/>
    </source>
</evidence>
<comment type="function">
    <text evidence="10">Catalyzes the synthesis of alpha-ribazole-5'-phosphate from nicotinate mononucleotide (NAMN) and 5,6-dimethylbenzimidazole (DMB).</text>
</comment>
<sequence>MLEVSAEFAAEIQTAIDMKTKPPGSLGRIEELAAQIAGLKGSVKPQLETCHHVIFAADHGIASEGVSAFPQAVTQQMVLNFLNNGAAANVFANRLDVPVTVVDAGVAGDPIVAPGLVSKRMGAGTDSYLSGPAMSAETLAATLAAGAEIAAASDADAMSFGEMGIGNTATATMLIHKLTGVDLATLTGRGTGLDDEGVARKLAILEKAAARTSDLSVDEILAEYGGFEILMMAGAMIKAAEMRKVVLVDGFIATSAALVALTKAPHIRPAMIFAHLSEEAGHIATLNHLDAKPVLNLGLRLGEGTGALLVWPLVRAAADMLNNMATFADAGISGKDD</sequence>
<evidence type="ECO:0000256" key="3">
    <source>
        <dbReference type="ARBA" id="ARBA00011991"/>
    </source>
</evidence>
<feature type="active site" description="Proton acceptor" evidence="10">
    <location>
        <position position="303"/>
    </location>
</feature>
<evidence type="ECO:0000256" key="8">
    <source>
        <dbReference type="ARBA" id="ARBA00030686"/>
    </source>
</evidence>
<comment type="similarity">
    <text evidence="2 10">Belongs to the CobT family.</text>
</comment>
<organism evidence="11 12">
    <name type="scientific">Halocynthiibacter styelae</name>
    <dbReference type="NCBI Taxonomy" id="2761955"/>
    <lineage>
        <taxon>Bacteria</taxon>
        <taxon>Pseudomonadati</taxon>
        <taxon>Pseudomonadota</taxon>
        <taxon>Alphaproteobacteria</taxon>
        <taxon>Rhodobacterales</taxon>
        <taxon>Paracoccaceae</taxon>
        <taxon>Halocynthiibacter</taxon>
    </lineage>
</organism>
<dbReference type="InterPro" id="IPR036087">
    <property type="entry name" value="Nict_dMeBzImd_PRibTrfase_sf"/>
</dbReference>
<dbReference type="UniPathway" id="UPA00061">
    <property type="reaction ID" value="UER00516"/>
</dbReference>
<evidence type="ECO:0000256" key="7">
    <source>
        <dbReference type="ARBA" id="ARBA00022679"/>
    </source>
</evidence>
<dbReference type="NCBIfam" id="NF000996">
    <property type="entry name" value="PRK00105.1"/>
    <property type="match status" value="1"/>
</dbReference>
<keyword evidence="7 10" id="KW-0808">Transferase</keyword>
<evidence type="ECO:0000256" key="9">
    <source>
        <dbReference type="ARBA" id="ARBA00047340"/>
    </source>
</evidence>
<reference evidence="11" key="1">
    <citation type="submission" date="2020-10" db="EMBL/GenBank/DDBJ databases">
        <title>Paenihalocynthiibacter styelae gen. nov., sp. nov., isolated from stalked sea squirt Styela clava.</title>
        <authorList>
            <person name="Kim Y.-O."/>
            <person name="Yoon J.-H."/>
        </authorList>
    </citation>
    <scope>NUCLEOTIDE SEQUENCE</scope>
    <source>
        <strain evidence="11">MYP1-1</strain>
    </source>
</reference>
<keyword evidence="5 10" id="KW-0169">Cobalamin biosynthesis</keyword>
<accession>A0A8J7IDL5</accession>
<dbReference type="CDD" id="cd02439">
    <property type="entry name" value="DMB-PRT_CobT"/>
    <property type="match status" value="1"/>
</dbReference>
<dbReference type="InterPro" id="IPR003200">
    <property type="entry name" value="Nict_dMeBzImd_PRibTrfase"/>
</dbReference>
<evidence type="ECO:0000256" key="6">
    <source>
        <dbReference type="ARBA" id="ARBA00022676"/>
    </source>
</evidence>
<evidence type="ECO:0000313" key="11">
    <source>
        <dbReference type="EMBL" id="MBI1492762.1"/>
    </source>
</evidence>
<dbReference type="Gene3D" id="3.40.50.10210">
    <property type="match status" value="1"/>
</dbReference>
<protein>
    <recommendedName>
        <fullName evidence="4 10">Nicotinate-nucleotide--dimethylbenzimidazole phosphoribosyltransferase</fullName>
        <shortName evidence="10">NN:DBI PRT</shortName>
        <ecNumber evidence="3 10">2.4.2.21</ecNumber>
    </recommendedName>
    <alternativeName>
        <fullName evidence="8 10">N(1)-alpha-phosphoribosyltransferase</fullName>
    </alternativeName>
</protein>
<name>A0A8J7IDL5_9RHOB</name>
<evidence type="ECO:0000256" key="10">
    <source>
        <dbReference type="HAMAP-Rule" id="MF_00230"/>
    </source>
</evidence>
<dbReference type="HAMAP" id="MF_00230">
    <property type="entry name" value="CobT"/>
    <property type="match status" value="1"/>
</dbReference>
<dbReference type="InterPro" id="IPR017846">
    <property type="entry name" value="Nict_dMeBzImd_PRibTrfase_bact"/>
</dbReference>
<dbReference type="SUPFAM" id="SSF52733">
    <property type="entry name" value="Nicotinate mononucleotide:5,6-dimethylbenzimidazole phosphoribosyltransferase (CobT)"/>
    <property type="match status" value="1"/>
</dbReference>
<dbReference type="EMBL" id="JADCKQ010000002">
    <property type="protein sequence ID" value="MBI1492762.1"/>
    <property type="molecule type" value="Genomic_DNA"/>
</dbReference>
<dbReference type="PANTHER" id="PTHR43463:SF1">
    <property type="entry name" value="NICOTINATE-NUCLEOTIDE--DIMETHYLBENZIMIDAZOLE PHOSPHORIBOSYLTRANSFERASE"/>
    <property type="match status" value="1"/>
</dbReference>
<comment type="catalytic activity">
    <reaction evidence="9 10">
        <text>5,6-dimethylbenzimidazole + nicotinate beta-D-ribonucleotide = alpha-ribazole 5'-phosphate + nicotinate + H(+)</text>
        <dbReference type="Rhea" id="RHEA:11196"/>
        <dbReference type="ChEBI" id="CHEBI:15378"/>
        <dbReference type="ChEBI" id="CHEBI:15890"/>
        <dbReference type="ChEBI" id="CHEBI:32544"/>
        <dbReference type="ChEBI" id="CHEBI:57502"/>
        <dbReference type="ChEBI" id="CHEBI:57918"/>
        <dbReference type="EC" id="2.4.2.21"/>
    </reaction>
</comment>
<dbReference type="Pfam" id="PF02277">
    <property type="entry name" value="DBI_PRT"/>
    <property type="match status" value="1"/>
</dbReference>
<dbReference type="AlphaFoldDB" id="A0A8J7IDL5"/>
<keyword evidence="12" id="KW-1185">Reference proteome</keyword>
<dbReference type="GO" id="GO:0008939">
    <property type="term" value="F:nicotinate-nucleotide-dimethylbenzimidazole phosphoribosyltransferase activity"/>
    <property type="evidence" value="ECO:0007669"/>
    <property type="project" value="UniProtKB-UniRule"/>
</dbReference>
<dbReference type="GO" id="GO:0009236">
    <property type="term" value="P:cobalamin biosynthetic process"/>
    <property type="evidence" value="ECO:0007669"/>
    <property type="project" value="UniProtKB-UniRule"/>
</dbReference>
<dbReference type="InterPro" id="IPR023195">
    <property type="entry name" value="Nict_dMeBzImd_PRibTrfase_N"/>
</dbReference>
<comment type="caution">
    <text evidence="11">The sequence shown here is derived from an EMBL/GenBank/DDBJ whole genome shotgun (WGS) entry which is preliminary data.</text>
</comment>
<dbReference type="EC" id="2.4.2.21" evidence="3 10"/>
<comment type="pathway">
    <text evidence="1 10">Nucleoside biosynthesis; alpha-ribazole biosynthesis; alpha-ribazole from 5,6-dimethylbenzimidazole: step 1/2.</text>
</comment>
<dbReference type="RefSeq" id="WP_228847661.1">
    <property type="nucleotide sequence ID" value="NZ_JADCKQ010000002.1"/>
</dbReference>
<evidence type="ECO:0000256" key="2">
    <source>
        <dbReference type="ARBA" id="ARBA00007110"/>
    </source>
</evidence>
<dbReference type="Gene3D" id="1.10.1610.10">
    <property type="match status" value="1"/>
</dbReference>
<dbReference type="PANTHER" id="PTHR43463">
    <property type="entry name" value="NICOTINATE-NUCLEOTIDE--DIMETHYLBENZIMIDAZOLE PHOSPHORIBOSYLTRANSFERASE"/>
    <property type="match status" value="1"/>
</dbReference>
<evidence type="ECO:0000313" key="12">
    <source>
        <dbReference type="Proteomes" id="UP000640583"/>
    </source>
</evidence>